<dbReference type="eggNOG" id="COG2072">
    <property type="taxonomic scope" value="Bacteria"/>
</dbReference>
<dbReference type="InterPro" id="IPR020946">
    <property type="entry name" value="Flavin_mOase-like"/>
</dbReference>
<dbReference type="PIRSF" id="PIRSF000332">
    <property type="entry name" value="FMO"/>
    <property type="match status" value="1"/>
</dbReference>
<dbReference type="SUPFAM" id="SSF51905">
    <property type="entry name" value="FAD/NAD(P)-binding domain"/>
    <property type="match status" value="2"/>
</dbReference>
<dbReference type="AlphaFoldDB" id="K2M753"/>
<evidence type="ECO:0000256" key="2">
    <source>
        <dbReference type="ARBA" id="ARBA00022630"/>
    </source>
</evidence>
<dbReference type="InterPro" id="IPR050346">
    <property type="entry name" value="FMO-like"/>
</dbReference>
<evidence type="ECO:0000256" key="3">
    <source>
        <dbReference type="ARBA" id="ARBA00022827"/>
    </source>
</evidence>
<dbReference type="Proteomes" id="UP000006786">
    <property type="component" value="Unassembled WGS sequence"/>
</dbReference>
<gene>
    <name evidence="8" type="ORF">NA2_15032</name>
</gene>
<accession>K2M753</accession>
<dbReference type="GO" id="GO:0050661">
    <property type="term" value="F:NADP binding"/>
    <property type="evidence" value="ECO:0007669"/>
    <property type="project" value="InterPro"/>
</dbReference>
<evidence type="ECO:0000256" key="5">
    <source>
        <dbReference type="ARBA" id="ARBA00023002"/>
    </source>
</evidence>
<organism evidence="8 9">
    <name type="scientific">Nitratireductor pacificus pht-3B</name>
    <dbReference type="NCBI Taxonomy" id="391937"/>
    <lineage>
        <taxon>Bacteria</taxon>
        <taxon>Pseudomonadati</taxon>
        <taxon>Pseudomonadota</taxon>
        <taxon>Alphaproteobacteria</taxon>
        <taxon>Hyphomicrobiales</taxon>
        <taxon>Phyllobacteriaceae</taxon>
        <taxon>Nitratireductor</taxon>
    </lineage>
</organism>
<reference evidence="8 9" key="1">
    <citation type="journal article" date="2012" name="J. Bacteriol.">
        <title>Genome Sequence of Nitratireductor pacificus Type Strain pht-3B.</title>
        <authorList>
            <person name="Lai Q."/>
            <person name="Li G."/>
            <person name="Shao Z."/>
        </authorList>
    </citation>
    <scope>NUCLEOTIDE SEQUENCE [LARGE SCALE GENOMIC DNA]</scope>
    <source>
        <strain evidence="9">pht-3B</strain>
    </source>
</reference>
<dbReference type="PATRIC" id="fig|391937.3.peg.3090"/>
<dbReference type="EMBL" id="AMRM01000017">
    <property type="protein sequence ID" value="EKF18006.1"/>
    <property type="molecule type" value="Genomic_DNA"/>
</dbReference>
<keyword evidence="5" id="KW-0560">Oxidoreductase</keyword>
<dbReference type="GO" id="GO:0050660">
    <property type="term" value="F:flavin adenine dinucleotide binding"/>
    <property type="evidence" value="ECO:0007669"/>
    <property type="project" value="InterPro"/>
</dbReference>
<keyword evidence="3" id="KW-0274">FAD</keyword>
<comment type="caution">
    <text evidence="8">The sequence shown here is derived from an EMBL/GenBank/DDBJ whole genome shotgun (WGS) entry which is preliminary data.</text>
</comment>
<evidence type="ECO:0000256" key="4">
    <source>
        <dbReference type="ARBA" id="ARBA00022857"/>
    </source>
</evidence>
<dbReference type="GO" id="GO:0034899">
    <property type="term" value="F:trimethylamine monooxygenase activity"/>
    <property type="evidence" value="ECO:0007669"/>
    <property type="project" value="UniProtKB-EC"/>
</dbReference>
<dbReference type="PRINTS" id="PR00370">
    <property type="entry name" value="FMOXYGENASE"/>
</dbReference>
<proteinExistence type="inferred from homology"/>
<keyword evidence="9" id="KW-1185">Reference proteome</keyword>
<dbReference type="Gene3D" id="3.50.50.60">
    <property type="entry name" value="FAD/NAD(P)-binding domain"/>
    <property type="match status" value="1"/>
</dbReference>
<dbReference type="EC" id="1.14.13.148" evidence="6"/>
<evidence type="ECO:0000313" key="8">
    <source>
        <dbReference type="EMBL" id="EKF18006.1"/>
    </source>
</evidence>
<dbReference type="InterPro" id="IPR036188">
    <property type="entry name" value="FAD/NAD-bd_sf"/>
</dbReference>
<evidence type="ECO:0000256" key="1">
    <source>
        <dbReference type="ARBA" id="ARBA00009183"/>
    </source>
</evidence>
<comment type="similarity">
    <text evidence="1">Belongs to the FMO family.</text>
</comment>
<name>K2M753_9HYPH</name>
<sequence>MAGARGMRPVGRTCAAGKGNHMVDKKNVCVIGAGVSGLAAAKAFMERGHVVSVIERSHDLGGVWEPSRSYPDVQTQSPKELYRYTSKPMPEAYPEWPKGPQVYAYLRDHARENGIFPHIRFDTTVLGMERRADGRKGWTLSLATPEGETSEDFDFVAICSGQFSDMNMPAFPGRADFEAAGGQVLHSSQYTDPATIRGQRVTVLGFSKSATDIAVNAVKSGAASVTIVYLESVWRIPYFIGGLINFKRILYIRAQEKMFPGWGQTAMARLSHAVAKPFVWANWRALESLLSLQLKLKKTGLRPKTPIETGINCSVPIVTPGFFDMVADGRIEAIQGTFDRYEADTVVLSGGERVGTDCAILATGWKLGVPFLPEEYRRKLVEPDGQYRLYRIVANPDLPDMGFVGFNSSFCTVLSAELAANWLVRYADGMLENQPTPEEMNANIEMMLRWKREERPAAGVYGGLCVAPYHFKHFDELIADMGATVRRRNPLAENLSPPNADAYARYLKSAPDYRAA</sequence>
<evidence type="ECO:0000256" key="6">
    <source>
        <dbReference type="ARBA" id="ARBA00034528"/>
    </source>
</evidence>
<dbReference type="InterPro" id="IPR000960">
    <property type="entry name" value="Flavin_mOase"/>
</dbReference>
<dbReference type="STRING" id="391937.NA2_15032"/>
<evidence type="ECO:0000256" key="7">
    <source>
        <dbReference type="ARBA" id="ARBA00035159"/>
    </source>
</evidence>
<keyword evidence="2" id="KW-0285">Flavoprotein</keyword>
<protein>
    <recommendedName>
        <fullName evidence="7">Trimethylamine monooxygenase</fullName>
        <ecNumber evidence="6">1.14.13.148</ecNumber>
    </recommendedName>
</protein>
<dbReference type="GO" id="GO:0004499">
    <property type="term" value="F:N,N-dimethylaniline monooxygenase activity"/>
    <property type="evidence" value="ECO:0007669"/>
    <property type="project" value="InterPro"/>
</dbReference>
<keyword evidence="4" id="KW-0521">NADP</keyword>
<dbReference type="PANTHER" id="PTHR23023">
    <property type="entry name" value="DIMETHYLANILINE MONOOXYGENASE"/>
    <property type="match status" value="1"/>
</dbReference>
<dbReference type="Pfam" id="PF00743">
    <property type="entry name" value="FMO-like"/>
    <property type="match status" value="1"/>
</dbReference>
<evidence type="ECO:0000313" key="9">
    <source>
        <dbReference type="Proteomes" id="UP000006786"/>
    </source>
</evidence>